<dbReference type="Proteomes" id="UP001392437">
    <property type="component" value="Unassembled WGS sequence"/>
</dbReference>
<name>A0AAW0R3Z1_9PEZI</name>
<proteinExistence type="predicted"/>
<protein>
    <submittedName>
        <fullName evidence="2">Uncharacterized protein</fullName>
    </submittedName>
</protein>
<evidence type="ECO:0000313" key="2">
    <source>
        <dbReference type="EMBL" id="KAK8123601.1"/>
    </source>
</evidence>
<evidence type="ECO:0000256" key="1">
    <source>
        <dbReference type="SAM" id="MobiDB-lite"/>
    </source>
</evidence>
<evidence type="ECO:0000313" key="3">
    <source>
        <dbReference type="Proteomes" id="UP001392437"/>
    </source>
</evidence>
<dbReference type="AlphaFoldDB" id="A0AAW0R3Z1"/>
<reference evidence="2 3" key="1">
    <citation type="submission" date="2023-01" db="EMBL/GenBank/DDBJ databases">
        <title>Analysis of 21 Apiospora genomes using comparative genomics revels a genus with tremendous synthesis potential of carbohydrate active enzymes and secondary metabolites.</title>
        <authorList>
            <person name="Sorensen T."/>
        </authorList>
    </citation>
    <scope>NUCLEOTIDE SEQUENCE [LARGE SCALE GENOMIC DNA]</scope>
    <source>
        <strain evidence="2 3">CBS 117206</strain>
    </source>
</reference>
<accession>A0AAW0R3Z1</accession>
<gene>
    <name evidence="2" type="ORF">PG999_003519</name>
</gene>
<comment type="caution">
    <text evidence="2">The sequence shown here is derived from an EMBL/GenBank/DDBJ whole genome shotgun (WGS) entry which is preliminary data.</text>
</comment>
<dbReference type="EMBL" id="JAQQWP010000003">
    <property type="protein sequence ID" value="KAK8123601.1"/>
    <property type="molecule type" value="Genomic_DNA"/>
</dbReference>
<sequence>MVSSCSFSSSDDAGSLHVLLVSNLPLGSIQTSVSVKSTERLSSNVILLRLTPGTTTSFSADGAHSDVGFQVQGNTRNMLQLPEFLIWYPLPAIGAAAPQLLNNSPSGRDLLVFATKGIVGRPGNASRSRGGGYVDGGGNRGTASLVPMGQSIAVESDVATTTAATGVEIVVPIHSTEEGRRRWRLGYYIVTPKYPRGTIAKLLGGGDDGDGRLPPLWFSSRDLDPPEEQLLPGWSQDEGAEEEDVEMEEADDEKSSRRSGGSSNLSPTAARRSTKEARARTRRRPRDRQRSKSDSDDLGDNTNRRRDYGRAGKAGGG</sequence>
<feature type="region of interest" description="Disordered" evidence="1">
    <location>
        <begin position="213"/>
        <end position="317"/>
    </location>
</feature>
<organism evidence="2 3">
    <name type="scientific">Apiospora kogelbergensis</name>
    <dbReference type="NCBI Taxonomy" id="1337665"/>
    <lineage>
        <taxon>Eukaryota</taxon>
        <taxon>Fungi</taxon>
        <taxon>Dikarya</taxon>
        <taxon>Ascomycota</taxon>
        <taxon>Pezizomycotina</taxon>
        <taxon>Sordariomycetes</taxon>
        <taxon>Xylariomycetidae</taxon>
        <taxon>Amphisphaeriales</taxon>
        <taxon>Apiosporaceae</taxon>
        <taxon>Apiospora</taxon>
    </lineage>
</organism>
<keyword evidence="3" id="KW-1185">Reference proteome</keyword>
<feature type="compositionally biased region" description="Low complexity" evidence="1">
    <location>
        <begin position="258"/>
        <end position="271"/>
    </location>
</feature>
<feature type="compositionally biased region" description="Acidic residues" evidence="1">
    <location>
        <begin position="238"/>
        <end position="252"/>
    </location>
</feature>